<dbReference type="PROSITE" id="PS50994">
    <property type="entry name" value="INTEGRASE"/>
    <property type="match status" value="1"/>
</dbReference>
<accession>A0A0P9EY01</accession>
<dbReference type="InterPro" id="IPR048020">
    <property type="entry name" value="Transpos_IS3"/>
</dbReference>
<dbReference type="NCBIfam" id="NF033516">
    <property type="entry name" value="transpos_IS3"/>
    <property type="match status" value="1"/>
</dbReference>
<evidence type="ECO:0000259" key="2">
    <source>
        <dbReference type="PROSITE" id="PS50994"/>
    </source>
</evidence>
<gene>
    <name evidence="3" type="ORF">SE17_34405</name>
</gene>
<keyword evidence="4" id="KW-1185">Reference proteome</keyword>
<dbReference type="Proteomes" id="UP000050509">
    <property type="component" value="Unassembled WGS sequence"/>
</dbReference>
<evidence type="ECO:0000256" key="1">
    <source>
        <dbReference type="ARBA" id="ARBA00002286"/>
    </source>
</evidence>
<protein>
    <recommendedName>
        <fullName evidence="2">Integrase catalytic domain-containing protein</fullName>
    </recommendedName>
</protein>
<sequence length="257" mass="29552">MVSLAPATFRYQAHSQDDTELSTRVRDLATRYPRYGYRRITALLRRTECVNHKRVRRIWRQQKLQVKRLRRLRPRRSRSTQLQATRPGQIWAYDFVEDALASGRPFKVLTVMDEFTREGLALDVAHTTSAERVIGVLAALFAQHGAPSYLRSDNGAEFVAQAVQLWLRDSGVQTLYIEPGKPWQNGKEERFNGTVRDECLNRFAFGSIAEACVRLNSYRHEYNSERPHSSLGYLTPHAFRAAWSEAQQNQADPLTGT</sequence>
<comment type="caution">
    <text evidence="3">The sequence shown here is derived from an EMBL/GenBank/DDBJ whole genome shotgun (WGS) entry which is preliminary data.</text>
</comment>
<dbReference type="GO" id="GO:0003676">
    <property type="term" value="F:nucleic acid binding"/>
    <property type="evidence" value="ECO:0007669"/>
    <property type="project" value="InterPro"/>
</dbReference>
<dbReference type="EMBL" id="LJCR01002184">
    <property type="protein sequence ID" value="KPV49120.1"/>
    <property type="molecule type" value="Genomic_DNA"/>
</dbReference>
<dbReference type="PANTHER" id="PTHR47515:SF1">
    <property type="entry name" value="BLR2054 PROTEIN"/>
    <property type="match status" value="1"/>
</dbReference>
<dbReference type="InterPro" id="IPR012337">
    <property type="entry name" value="RNaseH-like_sf"/>
</dbReference>
<dbReference type="Pfam" id="PF13276">
    <property type="entry name" value="HTH_21"/>
    <property type="match status" value="1"/>
</dbReference>
<evidence type="ECO:0000313" key="3">
    <source>
        <dbReference type="EMBL" id="KPV49120.1"/>
    </source>
</evidence>
<organism evidence="3 4">
    <name type="scientific">Kouleothrix aurantiaca</name>
    <dbReference type="NCBI Taxonomy" id="186479"/>
    <lineage>
        <taxon>Bacteria</taxon>
        <taxon>Bacillati</taxon>
        <taxon>Chloroflexota</taxon>
        <taxon>Chloroflexia</taxon>
        <taxon>Chloroflexales</taxon>
        <taxon>Roseiflexineae</taxon>
        <taxon>Roseiflexaceae</taxon>
        <taxon>Kouleothrix</taxon>
    </lineage>
</organism>
<comment type="function">
    <text evidence="1">Involved in the transposition of the insertion sequence.</text>
</comment>
<evidence type="ECO:0000313" key="4">
    <source>
        <dbReference type="Proteomes" id="UP000050509"/>
    </source>
</evidence>
<reference evidence="3 4" key="1">
    <citation type="submission" date="2015-09" db="EMBL/GenBank/DDBJ databases">
        <title>Draft genome sequence of Kouleothrix aurantiaca JCM 19913.</title>
        <authorList>
            <person name="Hemp J."/>
        </authorList>
    </citation>
    <scope>NUCLEOTIDE SEQUENCE [LARGE SCALE GENOMIC DNA]</scope>
    <source>
        <strain evidence="3 4">COM-B</strain>
    </source>
</reference>
<feature type="domain" description="Integrase catalytic" evidence="2">
    <location>
        <begin position="83"/>
        <end position="244"/>
    </location>
</feature>
<dbReference type="InterPro" id="IPR025948">
    <property type="entry name" value="HTH-like_dom"/>
</dbReference>
<dbReference type="PANTHER" id="PTHR47515">
    <property type="entry name" value="LOW CALCIUM RESPONSE LOCUS PROTEIN T"/>
    <property type="match status" value="1"/>
</dbReference>
<dbReference type="Gene3D" id="3.30.420.10">
    <property type="entry name" value="Ribonuclease H-like superfamily/Ribonuclease H"/>
    <property type="match status" value="1"/>
</dbReference>
<dbReference type="InterPro" id="IPR001584">
    <property type="entry name" value="Integrase_cat-core"/>
</dbReference>
<dbReference type="PATRIC" id="fig|186479.3.peg.4172"/>
<name>A0A0P9EY01_9CHLR</name>
<dbReference type="Pfam" id="PF13683">
    <property type="entry name" value="rve_3"/>
    <property type="match status" value="1"/>
</dbReference>
<dbReference type="SUPFAM" id="SSF53098">
    <property type="entry name" value="Ribonuclease H-like"/>
    <property type="match status" value="1"/>
</dbReference>
<proteinExistence type="predicted"/>
<dbReference type="GO" id="GO:0015074">
    <property type="term" value="P:DNA integration"/>
    <property type="evidence" value="ECO:0007669"/>
    <property type="project" value="InterPro"/>
</dbReference>
<dbReference type="InterPro" id="IPR036397">
    <property type="entry name" value="RNaseH_sf"/>
</dbReference>
<dbReference type="AlphaFoldDB" id="A0A0P9EY01"/>